<dbReference type="OrthoDB" id="422663at2759"/>
<feature type="compositionally biased region" description="Acidic residues" evidence="7">
    <location>
        <begin position="495"/>
        <end position="506"/>
    </location>
</feature>
<comment type="similarity">
    <text evidence="6">Belongs to the DEAD box helicase family.</text>
</comment>
<organism evidence="10 11">
    <name type="scientific">Plasmodium falciparum Tanzania</name>
    <name type="common">2000708</name>
    <dbReference type="NCBI Taxonomy" id="1036725"/>
    <lineage>
        <taxon>Eukaryota</taxon>
        <taxon>Sar</taxon>
        <taxon>Alveolata</taxon>
        <taxon>Apicomplexa</taxon>
        <taxon>Aconoidasida</taxon>
        <taxon>Haemosporida</taxon>
        <taxon>Plasmodiidae</taxon>
        <taxon>Plasmodium</taxon>
        <taxon>Plasmodium (Laverania)</taxon>
    </lineage>
</organism>
<dbReference type="SMART" id="SM00487">
    <property type="entry name" value="DEXDc"/>
    <property type="match status" value="1"/>
</dbReference>
<evidence type="ECO:0000313" key="10">
    <source>
        <dbReference type="EMBL" id="ETW37399.1"/>
    </source>
</evidence>
<evidence type="ECO:0000256" key="2">
    <source>
        <dbReference type="ARBA" id="ARBA00022801"/>
    </source>
</evidence>
<reference evidence="10 11" key="1">
    <citation type="submission" date="2013-02" db="EMBL/GenBank/DDBJ databases">
        <title>The Genome Annotation of Plasmodium falciparum Tanzania (2000708).</title>
        <authorList>
            <consortium name="The Broad Institute Genome Sequencing Platform"/>
            <consortium name="The Broad Institute Genome Sequencing Center for Infectious Disease"/>
            <person name="Neafsey D."/>
            <person name="Hoffman S."/>
            <person name="Volkman S."/>
            <person name="Rosenthal P."/>
            <person name="Walker B."/>
            <person name="Young S.K."/>
            <person name="Zeng Q."/>
            <person name="Gargeya S."/>
            <person name="Fitzgerald M."/>
            <person name="Haas B."/>
            <person name="Abouelleil A."/>
            <person name="Allen A.W."/>
            <person name="Alvarado L."/>
            <person name="Arachchi H.M."/>
            <person name="Berlin A.M."/>
            <person name="Chapman S.B."/>
            <person name="Gainer-Dewar J."/>
            <person name="Goldberg J."/>
            <person name="Griggs A."/>
            <person name="Gujja S."/>
            <person name="Hansen M."/>
            <person name="Howarth C."/>
            <person name="Imamovic A."/>
            <person name="Ireland A."/>
            <person name="Larimer J."/>
            <person name="McCowan C."/>
            <person name="Murphy C."/>
            <person name="Pearson M."/>
            <person name="Poon T.W."/>
            <person name="Priest M."/>
            <person name="Roberts A."/>
            <person name="Saif S."/>
            <person name="Shea T."/>
            <person name="Sisk P."/>
            <person name="Sykes S."/>
            <person name="Wortman J."/>
            <person name="Nusbaum C."/>
            <person name="Birren B."/>
        </authorList>
    </citation>
    <scope>NUCLEOTIDE SEQUENCE [LARGE SCALE GENOMIC DNA]</scope>
    <source>
        <strain evidence="11">Tanzania (2000708)</strain>
    </source>
</reference>
<keyword evidence="5 6" id="KW-0694">RNA-binding</keyword>
<feature type="domain" description="Helicase C-terminal" evidence="9">
    <location>
        <begin position="627"/>
        <end position="816"/>
    </location>
</feature>
<dbReference type="PROSITE" id="PS51194">
    <property type="entry name" value="HELICASE_CTER"/>
    <property type="match status" value="1"/>
</dbReference>
<dbReference type="FunFam" id="3.40.50.300:FF:001949">
    <property type="entry name" value="RNA helicase"/>
    <property type="match status" value="1"/>
</dbReference>
<name>A0A024W964_PLAFA</name>
<dbReference type="EMBL" id="KI926364">
    <property type="protein sequence ID" value="ETW37399.1"/>
    <property type="molecule type" value="Genomic_DNA"/>
</dbReference>
<dbReference type="InterPro" id="IPR025313">
    <property type="entry name" value="SPB4-like_CTE"/>
</dbReference>
<dbReference type="SMART" id="SM00490">
    <property type="entry name" value="HELICc"/>
    <property type="match status" value="1"/>
</dbReference>
<evidence type="ECO:0000256" key="4">
    <source>
        <dbReference type="ARBA" id="ARBA00022840"/>
    </source>
</evidence>
<dbReference type="EC" id="3.6.4.13" evidence="6"/>
<comment type="function">
    <text evidence="6">RNA helicase.</text>
</comment>
<feature type="compositionally biased region" description="Polar residues" evidence="7">
    <location>
        <begin position="482"/>
        <end position="491"/>
    </location>
</feature>
<dbReference type="CDD" id="cd18787">
    <property type="entry name" value="SF2_C_DEAD"/>
    <property type="match status" value="1"/>
</dbReference>
<feature type="compositionally biased region" description="Low complexity" evidence="7">
    <location>
        <begin position="105"/>
        <end position="121"/>
    </location>
</feature>
<dbReference type="Pfam" id="PF00271">
    <property type="entry name" value="Helicase_C"/>
    <property type="match status" value="1"/>
</dbReference>
<reference evidence="10 11" key="2">
    <citation type="submission" date="2013-02" db="EMBL/GenBank/DDBJ databases">
        <title>The Genome Sequence of Plasmodium falciparum Tanzania (2000708).</title>
        <authorList>
            <consortium name="The Broad Institute Genome Sequencing Platform"/>
            <consortium name="The Broad Institute Genome Sequencing Center for Infectious Disease"/>
            <person name="Neafsey D."/>
            <person name="Cheeseman I."/>
            <person name="Volkman S."/>
            <person name="Adams J."/>
            <person name="Walker B."/>
            <person name="Young S.K."/>
            <person name="Zeng Q."/>
            <person name="Gargeya S."/>
            <person name="Fitzgerald M."/>
            <person name="Haas B."/>
            <person name="Abouelleil A."/>
            <person name="Alvarado L."/>
            <person name="Arachchi H.M."/>
            <person name="Berlin A.M."/>
            <person name="Chapman S.B."/>
            <person name="Dewar J."/>
            <person name="Goldberg J."/>
            <person name="Griggs A."/>
            <person name="Gujja S."/>
            <person name="Hansen M."/>
            <person name="Howarth C."/>
            <person name="Imamovic A."/>
            <person name="Larimer J."/>
            <person name="McCowan C."/>
            <person name="Murphy C."/>
            <person name="Neiman D."/>
            <person name="Pearson M."/>
            <person name="Priest M."/>
            <person name="Roberts A."/>
            <person name="Saif S."/>
            <person name="Shea T."/>
            <person name="Sisk P."/>
            <person name="Sykes S."/>
            <person name="Wortman J."/>
            <person name="Nusbaum C."/>
            <person name="Birren B."/>
        </authorList>
    </citation>
    <scope>NUCLEOTIDE SEQUENCE [LARGE SCALE GENOMIC DNA]</scope>
    <source>
        <strain evidence="11">Tanzania (2000708)</strain>
    </source>
</reference>
<feature type="region of interest" description="Disordered" evidence="7">
    <location>
        <begin position="1"/>
        <end position="161"/>
    </location>
</feature>
<evidence type="ECO:0000256" key="6">
    <source>
        <dbReference type="RuleBase" id="RU365068"/>
    </source>
</evidence>
<dbReference type="InterPro" id="IPR001650">
    <property type="entry name" value="Helicase_C-like"/>
</dbReference>
<dbReference type="GO" id="GO:0005524">
    <property type="term" value="F:ATP binding"/>
    <property type="evidence" value="ECO:0007669"/>
    <property type="project" value="UniProtKB-UniRule"/>
</dbReference>
<feature type="compositionally biased region" description="Low complexity" evidence="7">
    <location>
        <begin position="507"/>
        <end position="529"/>
    </location>
</feature>
<dbReference type="PROSITE" id="PS00039">
    <property type="entry name" value="DEAD_ATP_HELICASE"/>
    <property type="match status" value="1"/>
</dbReference>
<dbReference type="InterPro" id="IPR000629">
    <property type="entry name" value="RNA-helicase_DEAD-box_CS"/>
</dbReference>
<dbReference type="Pfam" id="PF13959">
    <property type="entry name" value="CTE_SPB4"/>
    <property type="match status" value="1"/>
</dbReference>
<feature type="compositionally biased region" description="Basic and acidic residues" evidence="7">
    <location>
        <begin position="1"/>
        <end position="10"/>
    </location>
</feature>
<dbReference type="GO" id="GO:0003724">
    <property type="term" value="F:RNA helicase activity"/>
    <property type="evidence" value="ECO:0007669"/>
    <property type="project" value="UniProtKB-EC"/>
</dbReference>
<comment type="domain">
    <text evidence="6">The Q motif is unique to and characteristic of the DEAD box family of RNA helicases and controls ATP binding and hydrolysis.</text>
</comment>
<dbReference type="InterPro" id="IPR027417">
    <property type="entry name" value="P-loop_NTPase"/>
</dbReference>
<feature type="compositionally biased region" description="Basic and acidic residues" evidence="7">
    <location>
        <begin position="530"/>
        <end position="544"/>
    </location>
</feature>
<dbReference type="GO" id="GO:0003723">
    <property type="term" value="F:RNA binding"/>
    <property type="evidence" value="ECO:0007669"/>
    <property type="project" value="UniProtKB-UniRule"/>
</dbReference>
<feature type="region of interest" description="Disordered" evidence="7">
    <location>
        <begin position="482"/>
        <end position="551"/>
    </location>
</feature>
<dbReference type="Gene3D" id="3.40.50.300">
    <property type="entry name" value="P-loop containing nucleotide triphosphate hydrolases"/>
    <property type="match status" value="2"/>
</dbReference>
<dbReference type="PANTHER" id="PTHR24031">
    <property type="entry name" value="RNA HELICASE"/>
    <property type="match status" value="1"/>
</dbReference>
<feature type="compositionally biased region" description="Basic residues" evidence="7">
    <location>
        <begin position="11"/>
        <end position="31"/>
    </location>
</feature>
<dbReference type="eggNOG" id="KOG0348">
    <property type="taxonomic scope" value="Eukaryota"/>
</dbReference>
<keyword evidence="1 6" id="KW-0547">Nucleotide-binding</keyword>
<sequence length="933" mass="109121">MGKFFKENKKSQKVFMHHKMNKHDQKKKRNKQHTDIVMGKKSKGFIKNKKNIGESGNEKKRNNNFNNIWKKKKRSGNSEKDQVDILGLLKGDSENMNDDDDNNMNDDYNNNNIKGDYNNNNIKDDDVDDDDYDDDDDDNFDENKNCNDNCSSKHKRNVPSKKEHDILELNNINFNETRKKMINYKNIFDGKFCDLKYILSESLINTLEKNEFIKMTSIQKMSIPLFFKPNDIFLKSMTGSGKTLCYAIPSIEKILNMKEKVKITRDMGIFVLVLSPTRELAIQINNLFCILTKPYPYIVASCITGGEKKKSEKNRLKKGISILTCTPGRLLDHLENTKSLKLTFLKMVILDEADKIIYLGTQDKIKLIYDMIRKIKQEEFSKVHKKKKKEENEVLDHINDTNMSDMNNISNDHSNDYEQFILDKFQMIFISATLNHAMKTLANYCLTNNTMWIEKEKKNGINGGNKNDETKQKSNDMISCMNRENSPLNIHNNDDNDDNDDNDENNGDNNNNNDDNNNNNDDNNNNNDDNNNKNNDDNNNKNNDDDNNNTYELPEQLKQYCILIDMKQKFICLIYMLLDCIEKKKKPVVFLSNHHSVEYLQILLKNIYWPTDVNKKNIEVNKKLNEKITPVLEREDEKLLRKHLEQNILNNNYYNNNYNVGNISYKNINLEEIQNEDELNDEPGNLYNINADKHKRIYLFNNVNIYILHGNLSKEDRLGNFMDFSKTNNSILLCTDIISRGIHFDSLSVVIQYDPPQILEEYIHKVGRTARLNKQGSAYLFLLKSQKQFLNILKNKNIQLKIILGNTIINHFKKFCIPNFLKSVGKDILNFLHNHMQTIVKSNNTLMEKGTSAFLCTITSFYSTSKNLRSIFNAKDIHLGHLAYTFLLEKTPKQISKYKKEQNYINIKKQTVLSKKEKRLLKSKQFQKKQKRK</sequence>
<dbReference type="Proteomes" id="UP000030708">
    <property type="component" value="Unassembled WGS sequence"/>
</dbReference>
<keyword evidence="3 6" id="KW-0347">Helicase</keyword>
<dbReference type="Pfam" id="PF00270">
    <property type="entry name" value="DEAD"/>
    <property type="match status" value="1"/>
</dbReference>
<keyword evidence="4 6" id="KW-0067">ATP-binding</keyword>
<feature type="domain" description="Helicase ATP-binding" evidence="8">
    <location>
        <begin position="223"/>
        <end position="452"/>
    </location>
</feature>
<dbReference type="InterPro" id="IPR011545">
    <property type="entry name" value="DEAD/DEAH_box_helicase_dom"/>
</dbReference>
<gene>
    <name evidence="10" type="ORF">PFTANZ_01885</name>
</gene>
<dbReference type="GO" id="GO:0016887">
    <property type="term" value="F:ATP hydrolysis activity"/>
    <property type="evidence" value="ECO:0007669"/>
    <property type="project" value="RHEA"/>
</dbReference>
<feature type="compositionally biased region" description="Basic residues" evidence="7">
    <location>
        <begin position="40"/>
        <end position="50"/>
    </location>
</feature>
<comment type="catalytic activity">
    <reaction evidence="6">
        <text>ATP + H2O = ADP + phosphate + H(+)</text>
        <dbReference type="Rhea" id="RHEA:13065"/>
        <dbReference type="ChEBI" id="CHEBI:15377"/>
        <dbReference type="ChEBI" id="CHEBI:15378"/>
        <dbReference type="ChEBI" id="CHEBI:30616"/>
        <dbReference type="ChEBI" id="CHEBI:43474"/>
        <dbReference type="ChEBI" id="CHEBI:456216"/>
        <dbReference type="EC" id="3.6.4.13"/>
    </reaction>
</comment>
<evidence type="ECO:0000256" key="7">
    <source>
        <dbReference type="SAM" id="MobiDB-lite"/>
    </source>
</evidence>
<dbReference type="SUPFAM" id="SSF52540">
    <property type="entry name" value="P-loop containing nucleoside triphosphate hydrolases"/>
    <property type="match status" value="2"/>
</dbReference>
<evidence type="ECO:0000256" key="3">
    <source>
        <dbReference type="ARBA" id="ARBA00022806"/>
    </source>
</evidence>
<evidence type="ECO:0000259" key="8">
    <source>
        <dbReference type="PROSITE" id="PS51192"/>
    </source>
</evidence>
<dbReference type="InterPro" id="IPR014001">
    <property type="entry name" value="Helicase_ATP-bd"/>
</dbReference>
<evidence type="ECO:0000259" key="9">
    <source>
        <dbReference type="PROSITE" id="PS51194"/>
    </source>
</evidence>
<accession>A0A024W964</accession>
<evidence type="ECO:0000313" key="11">
    <source>
        <dbReference type="Proteomes" id="UP000030708"/>
    </source>
</evidence>
<evidence type="ECO:0000256" key="1">
    <source>
        <dbReference type="ARBA" id="ARBA00022741"/>
    </source>
</evidence>
<dbReference type="SMART" id="SM01178">
    <property type="entry name" value="DUF4217"/>
    <property type="match status" value="1"/>
</dbReference>
<feature type="compositionally biased region" description="Acidic residues" evidence="7">
    <location>
        <begin position="95"/>
        <end position="104"/>
    </location>
</feature>
<feature type="compositionally biased region" description="Acidic residues" evidence="7">
    <location>
        <begin position="125"/>
        <end position="140"/>
    </location>
</feature>
<proteinExistence type="inferred from homology"/>
<dbReference type="PROSITE" id="PS51192">
    <property type="entry name" value="HELICASE_ATP_BIND_1"/>
    <property type="match status" value="1"/>
</dbReference>
<protein>
    <recommendedName>
        <fullName evidence="6">ATP-dependent RNA helicase</fullName>
        <ecNumber evidence="6">3.6.4.13</ecNumber>
    </recommendedName>
</protein>
<evidence type="ECO:0000256" key="5">
    <source>
        <dbReference type="ARBA" id="ARBA00022884"/>
    </source>
</evidence>
<keyword evidence="2 6" id="KW-0378">Hydrolase</keyword>
<dbReference type="AlphaFoldDB" id="A0A024W964"/>